<gene>
    <name evidence="2" type="ORF">TH63_13460</name>
</gene>
<dbReference type="GO" id="GO:0005886">
    <property type="term" value="C:plasma membrane"/>
    <property type="evidence" value="ECO:0007669"/>
    <property type="project" value="TreeGrafter"/>
</dbReference>
<dbReference type="PANTHER" id="PTHR30336">
    <property type="entry name" value="INNER MEMBRANE PROTEIN, PROBABLE PERMEASE"/>
    <property type="match status" value="1"/>
</dbReference>
<proteinExistence type="predicted"/>
<dbReference type="AlphaFoldDB" id="A0A0H4VR36"/>
<dbReference type="PANTHER" id="PTHR30336:SF20">
    <property type="entry name" value="DUF218 DOMAIN-CONTAINING PROTEIN"/>
    <property type="match status" value="1"/>
</dbReference>
<sequence>MLKKLVILLSGVFILIVFLLALADSHIEGATEKFVYSNMDDLPYNRVGLLLGTSKSTRRGATNWYFKNRITAAKALLNGNKVKYLIISGDNSRRGYNEPQDMKDALIKEGIDSSRLYLDFAGLRTFDSVIREKEVFGQSKITIVSQLFHNERALYIAQRLGLEAIAFNANDVRSRGGLKTKIREKFARVLAIADFIFGTEAKFLGDFIPIGDKG</sequence>
<dbReference type="RefSeq" id="WP_048921394.1">
    <property type="nucleotide sequence ID" value="NZ_CP010777.1"/>
</dbReference>
<name>A0A0H4VR36_9BACT</name>
<dbReference type="EMBL" id="CP010777">
    <property type="protein sequence ID" value="AKQ46402.1"/>
    <property type="molecule type" value="Genomic_DNA"/>
</dbReference>
<dbReference type="InterPro" id="IPR003848">
    <property type="entry name" value="DUF218"/>
</dbReference>
<feature type="domain" description="DUF218" evidence="1">
    <location>
        <begin position="61"/>
        <end position="169"/>
    </location>
</feature>
<dbReference type="CDD" id="cd06259">
    <property type="entry name" value="YdcF-like"/>
    <property type="match status" value="1"/>
</dbReference>
<evidence type="ECO:0000313" key="3">
    <source>
        <dbReference type="Proteomes" id="UP000036458"/>
    </source>
</evidence>
<dbReference type="Pfam" id="PF02698">
    <property type="entry name" value="DUF218"/>
    <property type="match status" value="1"/>
</dbReference>
<evidence type="ECO:0000313" key="2">
    <source>
        <dbReference type="EMBL" id="AKQ46402.1"/>
    </source>
</evidence>
<protein>
    <recommendedName>
        <fullName evidence="1">DUF218 domain-containing protein</fullName>
    </recommendedName>
</protein>
<accession>A0A0H4VR36</accession>
<dbReference type="OrthoDB" id="9782395at2"/>
<evidence type="ECO:0000259" key="1">
    <source>
        <dbReference type="Pfam" id="PF02698"/>
    </source>
</evidence>
<reference evidence="2 3" key="1">
    <citation type="submission" date="2015-01" db="EMBL/GenBank/DDBJ databases">
        <title>Rufibacter sp./DG31D/ whole genome sequencing.</title>
        <authorList>
            <person name="Kim M.K."/>
            <person name="Srinivasan S."/>
            <person name="Lee J.-J."/>
        </authorList>
    </citation>
    <scope>NUCLEOTIDE SEQUENCE [LARGE SCALE GENOMIC DNA]</scope>
    <source>
        <strain evidence="2 3">DG31D</strain>
    </source>
</reference>
<dbReference type="PATRIC" id="fig|1379910.4.peg.2923"/>
<organism evidence="2 3">
    <name type="scientific">Rufibacter radiotolerans</name>
    <dbReference type="NCBI Taxonomy" id="1379910"/>
    <lineage>
        <taxon>Bacteria</taxon>
        <taxon>Pseudomonadati</taxon>
        <taxon>Bacteroidota</taxon>
        <taxon>Cytophagia</taxon>
        <taxon>Cytophagales</taxon>
        <taxon>Hymenobacteraceae</taxon>
        <taxon>Rufibacter</taxon>
    </lineage>
</organism>
<dbReference type="Proteomes" id="UP000036458">
    <property type="component" value="Chromosome"/>
</dbReference>
<keyword evidence="3" id="KW-1185">Reference proteome</keyword>
<dbReference type="InterPro" id="IPR051599">
    <property type="entry name" value="Cell_Envelope_Assoc"/>
</dbReference>
<dbReference type="KEGG" id="ruf:TH63_13460"/>